<dbReference type="InterPro" id="IPR003265">
    <property type="entry name" value="HhH-GPD_domain"/>
</dbReference>
<keyword evidence="11" id="KW-1185">Reference proteome</keyword>
<evidence type="ECO:0000256" key="7">
    <source>
        <dbReference type="ARBA" id="ARBA00023014"/>
    </source>
</evidence>
<sequence>MDLFGNSTDWAEKLKPILTKYKGRKHPLDYHNLYQLLVMVVLSAQDSDAHINKIAPALFEAYPNMESLAVSNFDALIPHISDVRNFGNKTKWLMEIAQTVKNDENIPLTMDDLVALKGIGRKSANVIMREAKVPAEGIIADLHVIRVAPRIGLITETKDGIKAEKQLMQVLPREIWGEIGMAISFLGREICRPQPKCEECPINEICNYYKTVFKKEPI</sequence>
<gene>
    <name evidence="10" type="ORF">SAMN04487942_1983</name>
</gene>
<dbReference type="SMART" id="SM00525">
    <property type="entry name" value="FES"/>
    <property type="match status" value="1"/>
</dbReference>
<keyword evidence="5" id="KW-0378">Hydrolase</keyword>
<evidence type="ECO:0000256" key="6">
    <source>
        <dbReference type="ARBA" id="ARBA00023004"/>
    </source>
</evidence>
<evidence type="ECO:0000256" key="3">
    <source>
        <dbReference type="ARBA" id="ARBA00022723"/>
    </source>
</evidence>
<evidence type="ECO:0000313" key="10">
    <source>
        <dbReference type="EMBL" id="SEO16513.1"/>
    </source>
</evidence>
<dbReference type="InterPro" id="IPR003651">
    <property type="entry name" value="Endonuclease3_FeS-loop_motif"/>
</dbReference>
<dbReference type="PANTHER" id="PTHR10359">
    <property type="entry name" value="A/G-SPECIFIC ADENINE GLYCOSYLASE/ENDONUCLEASE III"/>
    <property type="match status" value="1"/>
</dbReference>
<dbReference type="SMART" id="SM00478">
    <property type="entry name" value="ENDO3c"/>
    <property type="match status" value="1"/>
</dbReference>
<keyword evidence="3" id="KW-0479">Metal-binding</keyword>
<dbReference type="STRING" id="604089.SAMN04487942_1983"/>
<dbReference type="GO" id="GO:0051539">
    <property type="term" value="F:4 iron, 4 sulfur cluster binding"/>
    <property type="evidence" value="ECO:0007669"/>
    <property type="project" value="UniProtKB-KW"/>
</dbReference>
<proteinExistence type="predicted"/>
<keyword evidence="8" id="KW-0326">Glycosidase</keyword>
<dbReference type="InterPro" id="IPR011257">
    <property type="entry name" value="DNA_glycosylase"/>
</dbReference>
<dbReference type="RefSeq" id="WP_091170113.1">
    <property type="nucleotide sequence ID" value="NZ_CBCSFM010000005.1"/>
</dbReference>
<dbReference type="SUPFAM" id="SSF48150">
    <property type="entry name" value="DNA-glycosylase"/>
    <property type="match status" value="1"/>
</dbReference>
<evidence type="ECO:0000256" key="4">
    <source>
        <dbReference type="ARBA" id="ARBA00022763"/>
    </source>
</evidence>
<dbReference type="PANTHER" id="PTHR10359:SF18">
    <property type="entry name" value="ENDONUCLEASE III"/>
    <property type="match status" value="1"/>
</dbReference>
<dbReference type="GO" id="GO:0046872">
    <property type="term" value="F:metal ion binding"/>
    <property type="evidence" value="ECO:0007669"/>
    <property type="project" value="UniProtKB-KW"/>
</dbReference>
<dbReference type="Pfam" id="PF00730">
    <property type="entry name" value="HhH-GPD"/>
    <property type="match status" value="1"/>
</dbReference>
<keyword evidence="7" id="KW-0411">Iron-sulfur</keyword>
<dbReference type="GO" id="GO:0004519">
    <property type="term" value="F:endonuclease activity"/>
    <property type="evidence" value="ECO:0007669"/>
    <property type="project" value="UniProtKB-KW"/>
</dbReference>
<keyword evidence="10" id="KW-0540">Nuclease</keyword>
<dbReference type="Gene3D" id="1.10.340.30">
    <property type="entry name" value="Hypothetical protein, domain 2"/>
    <property type="match status" value="1"/>
</dbReference>
<evidence type="ECO:0000256" key="5">
    <source>
        <dbReference type="ARBA" id="ARBA00022801"/>
    </source>
</evidence>
<keyword evidence="6" id="KW-0408">Iron</keyword>
<dbReference type="GO" id="GO:0019104">
    <property type="term" value="F:DNA N-glycosylase activity"/>
    <property type="evidence" value="ECO:0007669"/>
    <property type="project" value="TreeGrafter"/>
</dbReference>
<dbReference type="PIRSF" id="PIRSF001435">
    <property type="entry name" value="Nth"/>
    <property type="match status" value="1"/>
</dbReference>
<dbReference type="Gene3D" id="1.10.1670.10">
    <property type="entry name" value="Helix-hairpin-Helix base-excision DNA repair enzymes (C-terminal)"/>
    <property type="match status" value="1"/>
</dbReference>
<dbReference type="InterPro" id="IPR023170">
    <property type="entry name" value="HhH_base_excis_C"/>
</dbReference>
<keyword evidence="2" id="KW-0004">4Fe-4S</keyword>
<dbReference type="CDD" id="cd00056">
    <property type="entry name" value="ENDO3c"/>
    <property type="match status" value="1"/>
</dbReference>
<evidence type="ECO:0000256" key="8">
    <source>
        <dbReference type="ARBA" id="ARBA00023295"/>
    </source>
</evidence>
<comment type="cofactor">
    <cofactor evidence="1">
        <name>[4Fe-4S] cluster</name>
        <dbReference type="ChEBI" id="CHEBI:49883"/>
    </cofactor>
</comment>
<evidence type="ECO:0000259" key="9">
    <source>
        <dbReference type="SMART" id="SM00478"/>
    </source>
</evidence>
<feature type="domain" description="HhH-GPD" evidence="9">
    <location>
        <begin position="42"/>
        <end position="189"/>
    </location>
</feature>
<name>A0A1H8MGS4_9FLAO</name>
<dbReference type="GO" id="GO:0006285">
    <property type="term" value="P:base-excision repair, AP site formation"/>
    <property type="evidence" value="ECO:0007669"/>
    <property type="project" value="TreeGrafter"/>
</dbReference>
<dbReference type="OrthoDB" id="9800977at2"/>
<reference evidence="11" key="1">
    <citation type="submission" date="2016-10" db="EMBL/GenBank/DDBJ databases">
        <authorList>
            <person name="Varghese N."/>
            <person name="Submissions S."/>
        </authorList>
    </citation>
    <scope>NUCLEOTIDE SEQUENCE [LARGE SCALE GENOMIC DNA]</scope>
    <source>
        <strain evidence="11">CGMCC 1.8704</strain>
    </source>
</reference>
<evidence type="ECO:0000313" key="11">
    <source>
        <dbReference type="Proteomes" id="UP000198657"/>
    </source>
</evidence>
<accession>A0A1H8MGS4</accession>
<protein>
    <submittedName>
        <fullName evidence="10">Endonuclease-3</fullName>
    </submittedName>
</protein>
<evidence type="ECO:0000256" key="2">
    <source>
        <dbReference type="ARBA" id="ARBA00022485"/>
    </source>
</evidence>
<dbReference type="EMBL" id="FODN01000003">
    <property type="protein sequence ID" value="SEO16513.1"/>
    <property type="molecule type" value="Genomic_DNA"/>
</dbReference>
<dbReference type="AlphaFoldDB" id="A0A1H8MGS4"/>
<keyword evidence="10" id="KW-0255">Endonuclease</keyword>
<evidence type="ECO:0000256" key="1">
    <source>
        <dbReference type="ARBA" id="ARBA00001966"/>
    </source>
</evidence>
<dbReference type="Proteomes" id="UP000198657">
    <property type="component" value="Unassembled WGS sequence"/>
</dbReference>
<keyword evidence="4" id="KW-0227">DNA damage</keyword>
<organism evidence="10 11">
    <name type="scientific">Flavobacterium sinopsychrotolerans</name>
    <dbReference type="NCBI Taxonomy" id="604089"/>
    <lineage>
        <taxon>Bacteria</taxon>
        <taxon>Pseudomonadati</taxon>
        <taxon>Bacteroidota</taxon>
        <taxon>Flavobacteriia</taxon>
        <taxon>Flavobacteriales</taxon>
        <taxon>Flavobacteriaceae</taxon>
        <taxon>Flavobacterium</taxon>
    </lineage>
</organism>